<name>A0A0U1NHE3_9RHOB</name>
<keyword evidence="4" id="KW-1015">Disulfide bond</keyword>
<feature type="domain" description="Thioredoxin" evidence="7">
    <location>
        <begin position="36"/>
        <end position="179"/>
    </location>
</feature>
<dbReference type="PANTHER" id="PTHR42852:SF6">
    <property type="entry name" value="THIOL:DISULFIDE INTERCHANGE PROTEIN DSBE"/>
    <property type="match status" value="1"/>
</dbReference>
<keyword evidence="6" id="KW-1133">Transmembrane helix</keyword>
<evidence type="ECO:0000256" key="1">
    <source>
        <dbReference type="ARBA" id="ARBA00004196"/>
    </source>
</evidence>
<protein>
    <submittedName>
        <fullName evidence="8">Cytochrome c biogenesis protein CycY</fullName>
    </submittedName>
</protein>
<keyword evidence="3" id="KW-0201">Cytochrome c-type biogenesis</keyword>
<comment type="similarity">
    <text evidence="2">Belongs to the thioredoxin family. DsbE subfamily.</text>
</comment>
<sequence length="180" mass="19099">MALKPLMIIPPLIFVGFAGLVAAGLFRDDPDALPSALIGREAPPIVVSQLSNKPEIPPDALSEAGVKLVNFWASWCAPCRAEHDQLISLAGNGIPIYGVNYKDAGNGNAIGFLNELGDPYRGVGQDLTGRATAIEWGVYGIPETFVVDAKGQITFRFAGPITQSILESTILPEIEAAQNK</sequence>
<dbReference type="GO" id="GO:0017004">
    <property type="term" value="P:cytochrome complex assembly"/>
    <property type="evidence" value="ECO:0007669"/>
    <property type="project" value="UniProtKB-KW"/>
</dbReference>
<evidence type="ECO:0000256" key="5">
    <source>
        <dbReference type="ARBA" id="ARBA00023284"/>
    </source>
</evidence>
<dbReference type="PROSITE" id="PS51352">
    <property type="entry name" value="THIOREDOXIN_2"/>
    <property type="match status" value="1"/>
</dbReference>
<dbReference type="Proteomes" id="UP000048949">
    <property type="component" value="Unassembled WGS sequence"/>
</dbReference>
<evidence type="ECO:0000256" key="3">
    <source>
        <dbReference type="ARBA" id="ARBA00022748"/>
    </source>
</evidence>
<dbReference type="AlphaFoldDB" id="A0A0U1NHE3"/>
<dbReference type="EMBL" id="CVQV01000002">
    <property type="protein sequence ID" value="CRK74150.1"/>
    <property type="molecule type" value="Genomic_DNA"/>
</dbReference>
<accession>A0A0U1NHE3</accession>
<dbReference type="STRING" id="282199.GCA_001049735_00175"/>
<dbReference type="Gene3D" id="3.40.30.10">
    <property type="entry name" value="Glutaredoxin"/>
    <property type="match status" value="1"/>
</dbReference>
<reference evidence="8 9" key="1">
    <citation type="submission" date="2015-04" db="EMBL/GenBank/DDBJ databases">
        <authorList>
            <person name="Syromyatnikov M.Y."/>
            <person name="Popov V.N."/>
        </authorList>
    </citation>
    <scope>NUCLEOTIDE SEQUENCE [LARGE SCALE GENOMIC DNA]</scope>
    <source>
        <strain evidence="8 9">CECT 5292</strain>
    </source>
</reference>
<keyword evidence="6" id="KW-0472">Membrane</keyword>
<keyword evidence="6" id="KW-0812">Transmembrane</keyword>
<keyword evidence="5" id="KW-0676">Redox-active center</keyword>
<dbReference type="GO" id="GO:0030288">
    <property type="term" value="C:outer membrane-bounded periplasmic space"/>
    <property type="evidence" value="ECO:0007669"/>
    <property type="project" value="InterPro"/>
</dbReference>
<dbReference type="InterPro" id="IPR017937">
    <property type="entry name" value="Thioredoxin_CS"/>
</dbReference>
<dbReference type="InterPro" id="IPR004799">
    <property type="entry name" value="Periplasmic_diS_OxRdtase_DsbE"/>
</dbReference>
<evidence type="ECO:0000256" key="6">
    <source>
        <dbReference type="SAM" id="Phobius"/>
    </source>
</evidence>
<dbReference type="SUPFAM" id="SSF52833">
    <property type="entry name" value="Thioredoxin-like"/>
    <property type="match status" value="1"/>
</dbReference>
<dbReference type="InterPro" id="IPR050553">
    <property type="entry name" value="Thioredoxin_ResA/DsbE_sf"/>
</dbReference>
<keyword evidence="9" id="KW-1185">Reference proteome</keyword>
<dbReference type="GO" id="GO:0015036">
    <property type="term" value="F:disulfide oxidoreductase activity"/>
    <property type="evidence" value="ECO:0007669"/>
    <property type="project" value="InterPro"/>
</dbReference>
<evidence type="ECO:0000313" key="9">
    <source>
        <dbReference type="Proteomes" id="UP000048949"/>
    </source>
</evidence>
<organism evidence="8 9">
    <name type="scientific">Nereida ignava</name>
    <dbReference type="NCBI Taxonomy" id="282199"/>
    <lineage>
        <taxon>Bacteria</taxon>
        <taxon>Pseudomonadati</taxon>
        <taxon>Pseudomonadota</taxon>
        <taxon>Alphaproteobacteria</taxon>
        <taxon>Rhodobacterales</taxon>
        <taxon>Roseobacteraceae</taxon>
        <taxon>Nereida</taxon>
    </lineage>
</organism>
<dbReference type="PROSITE" id="PS00194">
    <property type="entry name" value="THIOREDOXIN_1"/>
    <property type="match status" value="1"/>
</dbReference>
<evidence type="ECO:0000313" key="8">
    <source>
        <dbReference type="EMBL" id="CRK74150.1"/>
    </source>
</evidence>
<evidence type="ECO:0000256" key="2">
    <source>
        <dbReference type="ARBA" id="ARBA00007758"/>
    </source>
</evidence>
<gene>
    <name evidence="8" type="primary">cycY_1</name>
    <name evidence="8" type="ORF">NIG5292_00175</name>
</gene>
<dbReference type="NCBIfam" id="TIGR00385">
    <property type="entry name" value="dsbE"/>
    <property type="match status" value="1"/>
</dbReference>
<dbReference type="OrthoDB" id="9799347at2"/>
<dbReference type="InterPro" id="IPR013740">
    <property type="entry name" value="Redoxin"/>
</dbReference>
<evidence type="ECO:0000256" key="4">
    <source>
        <dbReference type="ARBA" id="ARBA00023157"/>
    </source>
</evidence>
<dbReference type="PANTHER" id="PTHR42852">
    <property type="entry name" value="THIOL:DISULFIDE INTERCHANGE PROTEIN DSBE"/>
    <property type="match status" value="1"/>
</dbReference>
<dbReference type="InterPro" id="IPR013766">
    <property type="entry name" value="Thioredoxin_domain"/>
</dbReference>
<feature type="transmembrane region" description="Helical" evidence="6">
    <location>
        <begin position="6"/>
        <end position="26"/>
    </location>
</feature>
<dbReference type="Pfam" id="PF08534">
    <property type="entry name" value="Redoxin"/>
    <property type="match status" value="1"/>
</dbReference>
<evidence type="ECO:0000259" key="7">
    <source>
        <dbReference type="PROSITE" id="PS51352"/>
    </source>
</evidence>
<proteinExistence type="inferred from homology"/>
<comment type="subcellular location">
    <subcellularLocation>
        <location evidence="1">Cell envelope</location>
    </subcellularLocation>
</comment>
<dbReference type="InterPro" id="IPR036249">
    <property type="entry name" value="Thioredoxin-like_sf"/>
</dbReference>
<dbReference type="RefSeq" id="WP_048597446.1">
    <property type="nucleotide sequence ID" value="NZ_CBFHGK010000003.1"/>
</dbReference>